<dbReference type="EMBL" id="JACGWM010000002">
    <property type="protein sequence ID" value="KAL0389135.1"/>
    <property type="molecule type" value="Genomic_DNA"/>
</dbReference>
<sequence length="445" mass="50347">MLGGGEQRHMAVDSEPLNLLPINSRALVVVDPSAVKHVGESSPVPREDMQNGMHGQPAESVVNHSKKLQDDLQELGEKIKHHEENVKYLKYLKNKLEDSILEMQVSVGKYHTTSFSKVENEDPFSEESEEEIIQHILNCEKSVAALLCRMRSNPEAQVSDHPLMKDVLGIVATLGKVDDANLSRLLSEYLGLETMLAVVCKTYEGVKALEGYIKDGLINKGFGIDAFAASTGRPQDDRFIVICLENLRPYAGELIADDPQRRLDLLKPRLISGETPQGFLGFAVNMVTIDNTNLYGISKTGHNLRETLFYYLFSNLQVYRSREDMLKARPCIPNGAISLDGGMIRSPGVFALGHHRGNIDVKFPCESKRFILPVNYFETENRLKETKRKKDRAWEDLQREQALLDRVRYTYETKKREFVQFLAETSSYSTQDYGFQWAVLLCDSL</sequence>
<reference evidence="2" key="2">
    <citation type="journal article" date="2024" name="Plant">
        <title>Genomic evolution and insights into agronomic trait innovations of Sesamum species.</title>
        <authorList>
            <person name="Miao H."/>
            <person name="Wang L."/>
            <person name="Qu L."/>
            <person name="Liu H."/>
            <person name="Sun Y."/>
            <person name="Le M."/>
            <person name="Wang Q."/>
            <person name="Wei S."/>
            <person name="Zheng Y."/>
            <person name="Lin W."/>
            <person name="Duan Y."/>
            <person name="Cao H."/>
            <person name="Xiong S."/>
            <person name="Wang X."/>
            <person name="Wei L."/>
            <person name="Li C."/>
            <person name="Ma Q."/>
            <person name="Ju M."/>
            <person name="Zhao R."/>
            <person name="Li G."/>
            <person name="Mu C."/>
            <person name="Tian Q."/>
            <person name="Mei H."/>
            <person name="Zhang T."/>
            <person name="Gao T."/>
            <person name="Zhang H."/>
        </authorList>
    </citation>
    <scope>NUCLEOTIDE SEQUENCE</scope>
    <source>
        <strain evidence="2">KEN8</strain>
    </source>
</reference>
<proteinExistence type="predicted"/>
<dbReference type="AlphaFoldDB" id="A0AAW2S9E9"/>
<evidence type="ECO:0000313" key="2">
    <source>
        <dbReference type="EMBL" id="KAL0389135.1"/>
    </source>
</evidence>
<gene>
    <name evidence="2" type="ORF">Scaly_0270600</name>
</gene>
<dbReference type="PANTHER" id="PTHR33566">
    <property type="entry name" value="EN/SPM-LIKE TRANSPOSON-RELATED"/>
    <property type="match status" value="1"/>
</dbReference>
<comment type="caution">
    <text evidence="2">The sequence shown here is derived from an EMBL/GenBank/DDBJ whole genome shotgun (WGS) entry which is preliminary data.</text>
</comment>
<accession>A0AAW2S9E9</accession>
<dbReference type="PANTHER" id="PTHR33566:SF6">
    <property type="entry name" value="PROTEIN DEFECTIVE IN MERISTEM SILENCING 3"/>
    <property type="match status" value="1"/>
</dbReference>
<feature type="region of interest" description="Disordered" evidence="1">
    <location>
        <begin position="38"/>
        <end position="60"/>
    </location>
</feature>
<reference evidence="2" key="1">
    <citation type="submission" date="2020-06" db="EMBL/GenBank/DDBJ databases">
        <authorList>
            <person name="Li T."/>
            <person name="Hu X."/>
            <person name="Zhang T."/>
            <person name="Song X."/>
            <person name="Zhang H."/>
            <person name="Dai N."/>
            <person name="Sheng W."/>
            <person name="Hou X."/>
            <person name="Wei L."/>
        </authorList>
    </citation>
    <scope>NUCLEOTIDE SEQUENCE</scope>
    <source>
        <strain evidence="2">KEN8</strain>
        <tissue evidence="2">Leaf</tissue>
    </source>
</reference>
<protein>
    <submittedName>
        <fullName evidence="2">Protein DEFECTIVE IN MERISTEM SILENCING 3</fullName>
    </submittedName>
</protein>
<organism evidence="2">
    <name type="scientific">Sesamum calycinum</name>
    <dbReference type="NCBI Taxonomy" id="2727403"/>
    <lineage>
        <taxon>Eukaryota</taxon>
        <taxon>Viridiplantae</taxon>
        <taxon>Streptophyta</taxon>
        <taxon>Embryophyta</taxon>
        <taxon>Tracheophyta</taxon>
        <taxon>Spermatophyta</taxon>
        <taxon>Magnoliopsida</taxon>
        <taxon>eudicotyledons</taxon>
        <taxon>Gunneridae</taxon>
        <taxon>Pentapetalae</taxon>
        <taxon>asterids</taxon>
        <taxon>lamiids</taxon>
        <taxon>Lamiales</taxon>
        <taxon>Pedaliaceae</taxon>
        <taxon>Sesamum</taxon>
    </lineage>
</organism>
<name>A0AAW2S9E9_9LAMI</name>
<evidence type="ECO:0000256" key="1">
    <source>
        <dbReference type="SAM" id="MobiDB-lite"/>
    </source>
</evidence>